<sequence length="94" mass="10822">MYKEYTAKSRFGVRKSGIKRKNVKITHRYVWCNRSGKPRKTVEANTLIEDGNEDGKEDENEDGKIKRKRRSSTTLTDCKARIGLKGIVGTNLYK</sequence>
<comment type="caution">
    <text evidence="2">The sequence shown here is derived from an EMBL/GenBank/DDBJ whole genome shotgun (WGS) entry which is preliminary data.</text>
</comment>
<organism evidence="2">
    <name type="scientific">Tanacetum cinerariifolium</name>
    <name type="common">Dalmatian daisy</name>
    <name type="synonym">Chrysanthemum cinerariifolium</name>
    <dbReference type="NCBI Taxonomy" id="118510"/>
    <lineage>
        <taxon>Eukaryota</taxon>
        <taxon>Viridiplantae</taxon>
        <taxon>Streptophyta</taxon>
        <taxon>Embryophyta</taxon>
        <taxon>Tracheophyta</taxon>
        <taxon>Spermatophyta</taxon>
        <taxon>Magnoliopsida</taxon>
        <taxon>eudicotyledons</taxon>
        <taxon>Gunneridae</taxon>
        <taxon>Pentapetalae</taxon>
        <taxon>asterids</taxon>
        <taxon>campanulids</taxon>
        <taxon>Asterales</taxon>
        <taxon>Asteraceae</taxon>
        <taxon>Asteroideae</taxon>
        <taxon>Anthemideae</taxon>
        <taxon>Anthemidinae</taxon>
        <taxon>Tanacetum</taxon>
    </lineage>
</organism>
<name>A0A699VA95_TANCI</name>
<reference evidence="2" key="1">
    <citation type="journal article" date="2019" name="Sci. Rep.">
        <title>Draft genome of Tanacetum cinerariifolium, the natural source of mosquito coil.</title>
        <authorList>
            <person name="Yamashiro T."/>
            <person name="Shiraishi A."/>
            <person name="Satake H."/>
            <person name="Nakayama K."/>
        </authorList>
    </citation>
    <scope>NUCLEOTIDE SEQUENCE</scope>
</reference>
<feature type="region of interest" description="Disordered" evidence="1">
    <location>
        <begin position="44"/>
        <end position="72"/>
    </location>
</feature>
<gene>
    <name evidence="2" type="ORF">Tci_900973</name>
</gene>
<dbReference type="AlphaFoldDB" id="A0A699VA95"/>
<accession>A0A699VA95</accession>
<evidence type="ECO:0000256" key="1">
    <source>
        <dbReference type="SAM" id="MobiDB-lite"/>
    </source>
</evidence>
<evidence type="ECO:0000313" key="2">
    <source>
        <dbReference type="EMBL" id="GFD29004.1"/>
    </source>
</evidence>
<dbReference type="EMBL" id="BKCJ011390783">
    <property type="protein sequence ID" value="GFD29004.1"/>
    <property type="molecule type" value="Genomic_DNA"/>
</dbReference>
<feature type="compositionally biased region" description="Acidic residues" evidence="1">
    <location>
        <begin position="50"/>
        <end position="61"/>
    </location>
</feature>
<proteinExistence type="predicted"/>
<feature type="non-terminal residue" evidence="2">
    <location>
        <position position="94"/>
    </location>
</feature>
<protein>
    <submittedName>
        <fullName evidence="2">Protein FAR1-related sequence 5-like</fullName>
    </submittedName>
</protein>